<evidence type="ECO:0000256" key="1">
    <source>
        <dbReference type="SAM" id="MobiDB-lite"/>
    </source>
</evidence>
<name>A0AAD8ZLF1_9TELE</name>
<reference evidence="3" key="1">
    <citation type="submission" date="2023-03" db="EMBL/GenBank/DDBJ databases">
        <title>Electrophorus voltai genome.</title>
        <authorList>
            <person name="Bian C."/>
        </authorList>
    </citation>
    <scope>NUCLEOTIDE SEQUENCE</scope>
    <source>
        <strain evidence="3">CB-2022</strain>
        <tissue evidence="3">Muscle</tissue>
    </source>
</reference>
<comment type="caution">
    <text evidence="3">The sequence shown here is derived from an EMBL/GenBank/DDBJ whole genome shotgun (WGS) entry which is preliminary data.</text>
</comment>
<dbReference type="Proteomes" id="UP001239994">
    <property type="component" value="Unassembled WGS sequence"/>
</dbReference>
<gene>
    <name evidence="3" type="ORF">P4O66_004583</name>
</gene>
<protein>
    <submittedName>
        <fullName evidence="3">Uncharacterized protein</fullName>
    </submittedName>
</protein>
<feature type="transmembrane region" description="Helical" evidence="2">
    <location>
        <begin position="6"/>
        <end position="25"/>
    </location>
</feature>
<proteinExistence type="predicted"/>
<keyword evidence="2" id="KW-0472">Membrane</keyword>
<evidence type="ECO:0000313" key="3">
    <source>
        <dbReference type="EMBL" id="KAK1801524.1"/>
    </source>
</evidence>
<feature type="transmembrane region" description="Helical" evidence="2">
    <location>
        <begin position="108"/>
        <end position="129"/>
    </location>
</feature>
<dbReference type="EMBL" id="JAROKS010000008">
    <property type="protein sequence ID" value="KAK1801524.1"/>
    <property type="molecule type" value="Genomic_DNA"/>
</dbReference>
<keyword evidence="2" id="KW-1133">Transmembrane helix</keyword>
<keyword evidence="2" id="KW-0812">Transmembrane</keyword>
<sequence length="135" mass="15311">MHTHVTYILGIAKMTIAVAVIGMLLRPGPILEADTGFHQSQASLIWQELEEEEDWQREDPSRGLFWPAVRARRARATADEEEEDRGGLVAGHQQDRVSDYSDDDRVRYFILGTLAAVFALLLNFIYTLLSGSHWI</sequence>
<organism evidence="3 4">
    <name type="scientific">Electrophorus voltai</name>
    <dbReference type="NCBI Taxonomy" id="2609070"/>
    <lineage>
        <taxon>Eukaryota</taxon>
        <taxon>Metazoa</taxon>
        <taxon>Chordata</taxon>
        <taxon>Craniata</taxon>
        <taxon>Vertebrata</taxon>
        <taxon>Euteleostomi</taxon>
        <taxon>Actinopterygii</taxon>
        <taxon>Neopterygii</taxon>
        <taxon>Teleostei</taxon>
        <taxon>Ostariophysi</taxon>
        <taxon>Gymnotiformes</taxon>
        <taxon>Gymnotoidei</taxon>
        <taxon>Gymnotidae</taxon>
        <taxon>Electrophorus</taxon>
    </lineage>
</organism>
<evidence type="ECO:0000256" key="2">
    <source>
        <dbReference type="SAM" id="Phobius"/>
    </source>
</evidence>
<keyword evidence="4" id="KW-1185">Reference proteome</keyword>
<accession>A0AAD8ZLF1</accession>
<feature type="region of interest" description="Disordered" evidence="1">
    <location>
        <begin position="77"/>
        <end position="96"/>
    </location>
</feature>
<evidence type="ECO:0000313" key="4">
    <source>
        <dbReference type="Proteomes" id="UP001239994"/>
    </source>
</evidence>
<dbReference type="AlphaFoldDB" id="A0AAD8ZLF1"/>